<reference evidence="10 11" key="1">
    <citation type="journal article" date="2007" name="Nature">
        <title>Evolution of genes and genomes on the Drosophila phylogeny.</title>
        <authorList>
            <consortium name="Drosophila 12 Genomes Consortium"/>
            <person name="Clark A.G."/>
            <person name="Eisen M.B."/>
            <person name="Smith D.R."/>
            <person name="Bergman C.M."/>
            <person name="Oliver B."/>
            <person name="Markow T.A."/>
            <person name="Kaufman T.C."/>
            <person name="Kellis M."/>
            <person name="Gelbart W."/>
            <person name="Iyer V.N."/>
            <person name="Pollard D.A."/>
            <person name="Sackton T.B."/>
            <person name="Larracuente A.M."/>
            <person name="Singh N.D."/>
            <person name="Abad J.P."/>
            <person name="Abt D.N."/>
            <person name="Adryan B."/>
            <person name="Aguade M."/>
            <person name="Akashi H."/>
            <person name="Anderson W.W."/>
            <person name="Aquadro C.F."/>
            <person name="Ardell D.H."/>
            <person name="Arguello R."/>
            <person name="Artieri C.G."/>
            <person name="Barbash D.A."/>
            <person name="Barker D."/>
            <person name="Barsanti P."/>
            <person name="Batterham P."/>
            <person name="Batzoglou S."/>
            <person name="Begun D."/>
            <person name="Bhutkar A."/>
            <person name="Blanco E."/>
            <person name="Bosak S.A."/>
            <person name="Bradley R.K."/>
            <person name="Brand A.D."/>
            <person name="Brent M.R."/>
            <person name="Brooks A.N."/>
            <person name="Brown R.H."/>
            <person name="Butlin R.K."/>
            <person name="Caggese C."/>
            <person name="Calvi B.R."/>
            <person name="Bernardo de Carvalho A."/>
            <person name="Caspi A."/>
            <person name="Castrezana S."/>
            <person name="Celniker S.E."/>
            <person name="Chang J.L."/>
            <person name="Chapple C."/>
            <person name="Chatterji S."/>
            <person name="Chinwalla A."/>
            <person name="Civetta A."/>
            <person name="Clifton S.W."/>
            <person name="Comeron J.M."/>
            <person name="Costello J.C."/>
            <person name="Coyne J.A."/>
            <person name="Daub J."/>
            <person name="David R.G."/>
            <person name="Delcher A.L."/>
            <person name="Delehaunty K."/>
            <person name="Do C.B."/>
            <person name="Ebling H."/>
            <person name="Edwards K."/>
            <person name="Eickbush T."/>
            <person name="Evans J.D."/>
            <person name="Filipski A."/>
            <person name="Findeiss S."/>
            <person name="Freyhult E."/>
            <person name="Fulton L."/>
            <person name="Fulton R."/>
            <person name="Garcia A.C."/>
            <person name="Gardiner A."/>
            <person name="Garfield D.A."/>
            <person name="Garvin B.E."/>
            <person name="Gibson G."/>
            <person name="Gilbert D."/>
            <person name="Gnerre S."/>
            <person name="Godfrey J."/>
            <person name="Good R."/>
            <person name="Gotea V."/>
            <person name="Gravely B."/>
            <person name="Greenberg A.J."/>
            <person name="Griffiths-Jones S."/>
            <person name="Gross S."/>
            <person name="Guigo R."/>
            <person name="Gustafson E.A."/>
            <person name="Haerty W."/>
            <person name="Hahn M.W."/>
            <person name="Halligan D.L."/>
            <person name="Halpern A.L."/>
            <person name="Halter G.M."/>
            <person name="Han M.V."/>
            <person name="Heger A."/>
            <person name="Hillier L."/>
            <person name="Hinrichs A.S."/>
            <person name="Holmes I."/>
            <person name="Hoskins R.A."/>
            <person name="Hubisz M.J."/>
            <person name="Hultmark D."/>
            <person name="Huntley M.A."/>
            <person name="Jaffe D.B."/>
            <person name="Jagadeeshan S."/>
            <person name="Jeck W.R."/>
            <person name="Johnson J."/>
            <person name="Jones C.D."/>
            <person name="Jordan W.C."/>
            <person name="Karpen G.H."/>
            <person name="Kataoka E."/>
            <person name="Keightley P.D."/>
            <person name="Kheradpour P."/>
            <person name="Kirkness E.F."/>
            <person name="Koerich L.B."/>
            <person name="Kristiansen K."/>
            <person name="Kudrna D."/>
            <person name="Kulathinal R.J."/>
            <person name="Kumar S."/>
            <person name="Kwok R."/>
            <person name="Lander E."/>
            <person name="Langley C.H."/>
            <person name="Lapoint R."/>
            <person name="Lazzaro B.P."/>
            <person name="Lee S.J."/>
            <person name="Levesque L."/>
            <person name="Li R."/>
            <person name="Lin C.F."/>
            <person name="Lin M.F."/>
            <person name="Lindblad-Toh K."/>
            <person name="Llopart A."/>
            <person name="Long M."/>
            <person name="Low L."/>
            <person name="Lozovsky E."/>
            <person name="Lu J."/>
            <person name="Luo M."/>
            <person name="Machado C.A."/>
            <person name="Makalowski W."/>
            <person name="Marzo M."/>
            <person name="Matsuda M."/>
            <person name="Matzkin L."/>
            <person name="McAllister B."/>
            <person name="McBride C.S."/>
            <person name="McKernan B."/>
            <person name="McKernan K."/>
            <person name="Mendez-Lago M."/>
            <person name="Minx P."/>
            <person name="Mollenhauer M.U."/>
            <person name="Montooth K."/>
            <person name="Mount S.M."/>
            <person name="Mu X."/>
            <person name="Myers E."/>
            <person name="Negre B."/>
            <person name="Newfeld S."/>
            <person name="Nielsen R."/>
            <person name="Noor M.A."/>
            <person name="O'Grady P."/>
            <person name="Pachter L."/>
            <person name="Papaceit M."/>
            <person name="Parisi M.J."/>
            <person name="Parisi M."/>
            <person name="Parts L."/>
            <person name="Pedersen J.S."/>
            <person name="Pesole G."/>
            <person name="Phillippy A.M."/>
            <person name="Ponting C.P."/>
            <person name="Pop M."/>
            <person name="Porcelli D."/>
            <person name="Powell J.R."/>
            <person name="Prohaska S."/>
            <person name="Pruitt K."/>
            <person name="Puig M."/>
            <person name="Quesneville H."/>
            <person name="Ram K.R."/>
            <person name="Rand D."/>
            <person name="Rasmussen M.D."/>
            <person name="Reed L.K."/>
            <person name="Reenan R."/>
            <person name="Reily A."/>
            <person name="Remington K.A."/>
            <person name="Rieger T.T."/>
            <person name="Ritchie M.G."/>
            <person name="Robin C."/>
            <person name="Rogers Y.H."/>
            <person name="Rohde C."/>
            <person name="Rozas J."/>
            <person name="Rubenfield M.J."/>
            <person name="Ruiz A."/>
            <person name="Russo S."/>
            <person name="Salzberg S.L."/>
            <person name="Sanchez-Gracia A."/>
            <person name="Saranga D.J."/>
            <person name="Sato H."/>
            <person name="Schaeffer S.W."/>
            <person name="Schatz M.C."/>
            <person name="Schlenke T."/>
            <person name="Schwartz R."/>
            <person name="Segarra C."/>
            <person name="Singh R.S."/>
            <person name="Sirot L."/>
            <person name="Sirota M."/>
            <person name="Sisneros N.B."/>
            <person name="Smith C.D."/>
            <person name="Smith T.F."/>
            <person name="Spieth J."/>
            <person name="Stage D.E."/>
            <person name="Stark A."/>
            <person name="Stephan W."/>
            <person name="Strausberg R.L."/>
            <person name="Strempel S."/>
            <person name="Sturgill D."/>
            <person name="Sutton G."/>
            <person name="Sutton G.G."/>
            <person name="Tao W."/>
            <person name="Teichmann S."/>
            <person name="Tobari Y.N."/>
            <person name="Tomimura Y."/>
            <person name="Tsolas J.M."/>
            <person name="Valente V.L."/>
            <person name="Venter E."/>
            <person name="Venter J.C."/>
            <person name="Vicario S."/>
            <person name="Vieira F.G."/>
            <person name="Vilella A.J."/>
            <person name="Villasante A."/>
            <person name="Walenz B."/>
            <person name="Wang J."/>
            <person name="Wasserman M."/>
            <person name="Watts T."/>
            <person name="Wilson D."/>
            <person name="Wilson R.K."/>
            <person name="Wing R.A."/>
            <person name="Wolfner M.F."/>
            <person name="Wong A."/>
            <person name="Wong G.K."/>
            <person name="Wu C.I."/>
            <person name="Wu G."/>
            <person name="Yamamoto D."/>
            <person name="Yang H.P."/>
            <person name="Yang S.P."/>
            <person name="Yorke J.A."/>
            <person name="Yoshida K."/>
            <person name="Zdobnov E."/>
            <person name="Zhang P."/>
            <person name="Zhang Y."/>
            <person name="Zimin A.V."/>
            <person name="Baldwin J."/>
            <person name="Abdouelleil A."/>
            <person name="Abdulkadir J."/>
            <person name="Abebe A."/>
            <person name="Abera B."/>
            <person name="Abreu J."/>
            <person name="Acer S.C."/>
            <person name="Aftuck L."/>
            <person name="Alexander A."/>
            <person name="An P."/>
            <person name="Anderson E."/>
            <person name="Anderson S."/>
            <person name="Arachi H."/>
            <person name="Azer M."/>
            <person name="Bachantsang P."/>
            <person name="Barry A."/>
            <person name="Bayul T."/>
            <person name="Berlin A."/>
            <person name="Bessette D."/>
            <person name="Bloom T."/>
            <person name="Blye J."/>
            <person name="Boguslavskiy L."/>
            <person name="Bonnet C."/>
            <person name="Boukhgalter B."/>
            <person name="Bourzgui I."/>
            <person name="Brown A."/>
            <person name="Cahill P."/>
            <person name="Channer S."/>
            <person name="Cheshatsang Y."/>
            <person name="Chuda L."/>
            <person name="Citroen M."/>
            <person name="Collymore A."/>
            <person name="Cooke P."/>
            <person name="Costello M."/>
            <person name="D'Aco K."/>
            <person name="Daza R."/>
            <person name="De Haan G."/>
            <person name="DeGray S."/>
            <person name="DeMaso C."/>
            <person name="Dhargay N."/>
            <person name="Dooley K."/>
            <person name="Dooley E."/>
            <person name="Doricent M."/>
            <person name="Dorje P."/>
            <person name="Dorjee K."/>
            <person name="Dupes A."/>
            <person name="Elong R."/>
            <person name="Falk J."/>
            <person name="Farina A."/>
            <person name="Faro S."/>
            <person name="Ferguson D."/>
            <person name="Fisher S."/>
            <person name="Foley C.D."/>
            <person name="Franke A."/>
            <person name="Friedrich D."/>
            <person name="Gadbois L."/>
            <person name="Gearin G."/>
            <person name="Gearin C.R."/>
            <person name="Giannoukos G."/>
            <person name="Goode T."/>
            <person name="Graham J."/>
            <person name="Grandbois E."/>
            <person name="Grewal S."/>
            <person name="Gyaltsen K."/>
            <person name="Hafez N."/>
            <person name="Hagos B."/>
            <person name="Hall J."/>
            <person name="Henson C."/>
            <person name="Hollinger A."/>
            <person name="Honan T."/>
            <person name="Huard M.D."/>
            <person name="Hughes L."/>
            <person name="Hurhula B."/>
            <person name="Husby M.E."/>
            <person name="Kamat A."/>
            <person name="Kanga B."/>
            <person name="Kashin S."/>
            <person name="Khazanovich D."/>
            <person name="Kisner P."/>
            <person name="Lance K."/>
            <person name="Lara M."/>
            <person name="Lee W."/>
            <person name="Lennon N."/>
            <person name="Letendre F."/>
            <person name="LeVine R."/>
            <person name="Lipovsky A."/>
            <person name="Liu X."/>
            <person name="Liu J."/>
            <person name="Liu S."/>
            <person name="Lokyitsang T."/>
            <person name="Lokyitsang Y."/>
            <person name="Lubonja R."/>
            <person name="Lui A."/>
            <person name="MacDonald P."/>
            <person name="Magnisalis V."/>
            <person name="Maru K."/>
            <person name="Matthews C."/>
            <person name="McCusker W."/>
            <person name="McDonough S."/>
            <person name="Mehta T."/>
            <person name="Meldrim J."/>
            <person name="Meneus L."/>
            <person name="Mihai O."/>
            <person name="Mihalev A."/>
            <person name="Mihova T."/>
            <person name="Mittelman R."/>
            <person name="Mlenga V."/>
            <person name="Montmayeur A."/>
            <person name="Mulrain L."/>
            <person name="Navidi A."/>
            <person name="Naylor J."/>
            <person name="Negash T."/>
            <person name="Nguyen T."/>
            <person name="Nguyen N."/>
            <person name="Nicol R."/>
            <person name="Norbu C."/>
            <person name="Norbu N."/>
            <person name="Novod N."/>
            <person name="O'Neill B."/>
            <person name="Osman S."/>
            <person name="Markiewicz E."/>
            <person name="Oyono O.L."/>
            <person name="Patti C."/>
            <person name="Phunkhang P."/>
            <person name="Pierre F."/>
            <person name="Priest M."/>
            <person name="Raghuraman S."/>
            <person name="Rege F."/>
            <person name="Reyes R."/>
            <person name="Rise C."/>
            <person name="Rogov P."/>
            <person name="Ross K."/>
            <person name="Ryan E."/>
            <person name="Settipalli S."/>
            <person name="Shea T."/>
            <person name="Sherpa N."/>
            <person name="Shi L."/>
            <person name="Shih D."/>
            <person name="Sparrow T."/>
            <person name="Spaulding J."/>
            <person name="Stalker J."/>
            <person name="Stange-Thomann N."/>
            <person name="Stavropoulos S."/>
            <person name="Stone C."/>
            <person name="Strader C."/>
            <person name="Tesfaye S."/>
            <person name="Thomson T."/>
            <person name="Thoulutsang Y."/>
            <person name="Thoulutsang D."/>
            <person name="Topham K."/>
            <person name="Topping I."/>
            <person name="Tsamla T."/>
            <person name="Vassiliev H."/>
            <person name="Vo A."/>
            <person name="Wangchuk T."/>
            <person name="Wangdi T."/>
            <person name="Weiand M."/>
            <person name="Wilkinson J."/>
            <person name="Wilson A."/>
            <person name="Yadav S."/>
            <person name="Young G."/>
            <person name="Yu Q."/>
            <person name="Zembek L."/>
            <person name="Zhong D."/>
            <person name="Zimmer A."/>
            <person name="Zwirko Z."/>
            <person name="Jaffe D.B."/>
            <person name="Alvarez P."/>
            <person name="Brockman W."/>
            <person name="Butler J."/>
            <person name="Chin C."/>
            <person name="Gnerre S."/>
            <person name="Grabherr M."/>
            <person name="Kleber M."/>
            <person name="Mauceli E."/>
            <person name="MacCallum I."/>
        </authorList>
    </citation>
    <scope>NUCLEOTIDE SEQUENCE [LARGE SCALE GENOMIC DNA]</scope>
    <source>
        <strain evidence="11">Tucson 15081-1352.22</strain>
    </source>
</reference>
<evidence type="ECO:0000256" key="3">
    <source>
        <dbReference type="ARBA" id="ARBA00022448"/>
    </source>
</evidence>
<dbReference type="OrthoDB" id="10262892at2759"/>
<keyword evidence="4" id="KW-0999">Mitochondrion inner membrane</keyword>
<dbReference type="GO" id="GO:0005744">
    <property type="term" value="C:TIM23 mitochondrial import inner membrane translocase complex"/>
    <property type="evidence" value="ECO:0007669"/>
    <property type="project" value="InterPro"/>
</dbReference>
<sequence length="171" mass="18261">MAKHFAKILVYGAQSVGRAFVKAVRQEIDASRAAAQQHRANRLSKAKGHDLAVKGMTLHEAQQILNVKDLSNLAEIRANYEHLFRANEKAAGGSLYIQSKVFRAKERIDRELQSRLETAINQTQSATPTSPTPPPPSPPPPATSPAAAAAATATATATTAERATATKANRA</sequence>
<gene>
    <name evidence="10" type="primary">Dmoj\GI16335</name>
    <name evidence="10" type="ORF">Dmoj_GI16335</name>
</gene>
<keyword evidence="5" id="KW-0653">Protein transport</keyword>
<keyword evidence="10" id="KW-0378">Hydrolase</keyword>
<dbReference type="InParanoid" id="B4L6B0"/>
<dbReference type="PANTHER" id="PTHR12388:SF0">
    <property type="entry name" value="MITOCHONDRIAL IMPORT INNER MEMBRANE TRANSLOCASE SUBUNIT TIM16"/>
    <property type="match status" value="1"/>
</dbReference>
<name>B4L6B0_DROMO</name>
<dbReference type="GO" id="GO:0016787">
    <property type="term" value="F:hydrolase activity"/>
    <property type="evidence" value="ECO:0007669"/>
    <property type="project" value="UniProtKB-KW"/>
</dbReference>
<dbReference type="eggNOG" id="KOG3442">
    <property type="taxonomic scope" value="Eukaryota"/>
</dbReference>
<dbReference type="OMA" id="RMFKIND"/>
<dbReference type="InterPro" id="IPR036869">
    <property type="entry name" value="J_dom_sf"/>
</dbReference>
<evidence type="ECO:0000256" key="4">
    <source>
        <dbReference type="ARBA" id="ARBA00022792"/>
    </source>
</evidence>
<dbReference type="AlphaFoldDB" id="B4L6B0"/>
<organism evidence="10 11">
    <name type="scientific">Drosophila mojavensis</name>
    <name type="common">Fruit fly</name>
    <dbReference type="NCBI Taxonomy" id="7230"/>
    <lineage>
        <taxon>Eukaryota</taxon>
        <taxon>Metazoa</taxon>
        <taxon>Ecdysozoa</taxon>
        <taxon>Arthropoda</taxon>
        <taxon>Hexapoda</taxon>
        <taxon>Insecta</taxon>
        <taxon>Pterygota</taxon>
        <taxon>Neoptera</taxon>
        <taxon>Endopterygota</taxon>
        <taxon>Diptera</taxon>
        <taxon>Brachycera</taxon>
        <taxon>Muscomorpha</taxon>
        <taxon>Ephydroidea</taxon>
        <taxon>Drosophilidae</taxon>
        <taxon>Drosophila</taxon>
    </lineage>
</organism>
<accession>B4L6B0</accession>
<dbReference type="PANTHER" id="PTHR12388">
    <property type="entry name" value="MITOCHONDRIA ASSOCIATED GRANULOCYTE MACROPHAGE CSF SIGNALING MOLECULE"/>
    <property type="match status" value="1"/>
</dbReference>
<keyword evidence="3" id="KW-0813">Transport</keyword>
<evidence type="ECO:0000313" key="11">
    <source>
        <dbReference type="Proteomes" id="UP000009192"/>
    </source>
</evidence>
<protein>
    <submittedName>
        <fullName evidence="10">Uncharacterized protein</fullName>
        <ecNumber evidence="10">3.6.3.51</ecNumber>
    </submittedName>
</protein>
<evidence type="ECO:0000313" key="10">
    <source>
        <dbReference type="EMBL" id="EDW05906.1"/>
    </source>
</evidence>
<dbReference type="GO" id="GO:0030150">
    <property type="term" value="P:protein import into mitochondrial matrix"/>
    <property type="evidence" value="ECO:0007669"/>
    <property type="project" value="InterPro"/>
</dbReference>
<dbReference type="InterPro" id="IPR005341">
    <property type="entry name" value="Tim16"/>
</dbReference>
<evidence type="ECO:0000256" key="6">
    <source>
        <dbReference type="ARBA" id="ARBA00023010"/>
    </source>
</evidence>
<feature type="region of interest" description="Disordered" evidence="9">
    <location>
        <begin position="121"/>
        <end position="171"/>
    </location>
</feature>
<evidence type="ECO:0000256" key="5">
    <source>
        <dbReference type="ARBA" id="ARBA00022927"/>
    </source>
</evidence>
<comment type="similarity">
    <text evidence="2">Belongs to the TIM16/PAM16 family.</text>
</comment>
<dbReference type="PhylomeDB" id="B4L6B0"/>
<evidence type="ECO:0000256" key="7">
    <source>
        <dbReference type="ARBA" id="ARBA00023128"/>
    </source>
</evidence>
<keyword evidence="7" id="KW-0496">Mitochondrion</keyword>
<feature type="compositionally biased region" description="Low complexity" evidence="9">
    <location>
        <begin position="144"/>
        <end position="171"/>
    </location>
</feature>
<dbReference type="Proteomes" id="UP000009192">
    <property type="component" value="Unassembled WGS sequence"/>
</dbReference>
<dbReference type="KEGG" id="dmo:Dmoj_GI16335"/>
<proteinExistence type="inferred from homology"/>
<evidence type="ECO:0000256" key="9">
    <source>
        <dbReference type="SAM" id="MobiDB-lite"/>
    </source>
</evidence>
<evidence type="ECO:0000256" key="8">
    <source>
        <dbReference type="ARBA" id="ARBA00023136"/>
    </source>
</evidence>
<keyword evidence="8" id="KW-0472">Membrane</keyword>
<evidence type="ECO:0000256" key="1">
    <source>
        <dbReference type="ARBA" id="ARBA00004443"/>
    </source>
</evidence>
<feature type="compositionally biased region" description="Pro residues" evidence="9">
    <location>
        <begin position="130"/>
        <end position="143"/>
    </location>
</feature>
<keyword evidence="6" id="KW-0811">Translocation</keyword>
<dbReference type="EMBL" id="CH933812">
    <property type="protein sequence ID" value="EDW05906.1"/>
    <property type="molecule type" value="Genomic_DNA"/>
</dbReference>
<evidence type="ECO:0000256" key="2">
    <source>
        <dbReference type="ARBA" id="ARBA00008817"/>
    </source>
</evidence>
<dbReference type="Pfam" id="PF03656">
    <property type="entry name" value="Pam16"/>
    <property type="match status" value="1"/>
</dbReference>
<keyword evidence="11" id="KW-1185">Reference proteome</keyword>
<dbReference type="HOGENOM" id="CLU_101461_3_0_1"/>
<comment type="subcellular location">
    <subcellularLocation>
        <location evidence="1">Mitochondrion inner membrane</location>
        <topology evidence="1">Peripheral membrane protein</topology>
        <orientation evidence="1">Matrix side</orientation>
    </subcellularLocation>
</comment>
<dbReference type="Gene3D" id="1.10.287.110">
    <property type="entry name" value="DnaJ domain"/>
    <property type="match status" value="1"/>
</dbReference>
<dbReference type="FunFam" id="1.10.287.110:FF:000006">
    <property type="entry name" value="Import inner membrane translocase subunit TIM16"/>
    <property type="match status" value="1"/>
</dbReference>
<dbReference type="EC" id="3.6.3.51" evidence="10"/>